<dbReference type="PANTHER" id="PTHR30537">
    <property type="entry name" value="HTH-TYPE TRANSCRIPTIONAL REGULATOR"/>
    <property type="match status" value="1"/>
</dbReference>
<dbReference type="PANTHER" id="PTHR30537:SF70">
    <property type="entry name" value="HTH-TYPE TRANSCRIPTIONAL ACTIVATOR AMPR"/>
    <property type="match status" value="1"/>
</dbReference>
<evidence type="ECO:0000313" key="7">
    <source>
        <dbReference type="EMBL" id="MDR6513400.1"/>
    </source>
</evidence>
<proteinExistence type="inferred from homology"/>
<evidence type="ECO:0000256" key="1">
    <source>
        <dbReference type="ARBA" id="ARBA00009437"/>
    </source>
</evidence>
<accession>A0ABU1MSS6</accession>
<keyword evidence="4" id="KW-0010">Activator</keyword>
<keyword evidence="5" id="KW-0804">Transcription</keyword>
<dbReference type="RefSeq" id="WP_309806664.1">
    <property type="nucleotide sequence ID" value="NZ_JAVDRD010000026.1"/>
</dbReference>
<dbReference type="InterPro" id="IPR036390">
    <property type="entry name" value="WH_DNA-bd_sf"/>
</dbReference>
<dbReference type="PRINTS" id="PR00039">
    <property type="entry name" value="HTHLYSR"/>
</dbReference>
<dbReference type="InterPro" id="IPR005119">
    <property type="entry name" value="LysR_subst-bd"/>
</dbReference>
<dbReference type="Pfam" id="PF03466">
    <property type="entry name" value="LysR_substrate"/>
    <property type="match status" value="1"/>
</dbReference>
<comment type="caution">
    <text evidence="7">The sequence shown here is derived from an EMBL/GenBank/DDBJ whole genome shotgun (WGS) entry which is preliminary data.</text>
</comment>
<dbReference type="EMBL" id="JAVDRD010000026">
    <property type="protein sequence ID" value="MDR6513400.1"/>
    <property type="molecule type" value="Genomic_DNA"/>
</dbReference>
<keyword evidence="8" id="KW-1185">Reference proteome</keyword>
<name>A0ABU1MSS6_9SPHN</name>
<dbReference type="Pfam" id="PF00126">
    <property type="entry name" value="HTH_1"/>
    <property type="match status" value="1"/>
</dbReference>
<dbReference type="Proteomes" id="UP001184150">
    <property type="component" value="Unassembled WGS sequence"/>
</dbReference>
<evidence type="ECO:0000256" key="3">
    <source>
        <dbReference type="ARBA" id="ARBA00023125"/>
    </source>
</evidence>
<sequence length="303" mass="33314">MSDKRISHGGAWPVSLNGLRAFESAARHLSFTSAANELGVTQSAVSHQVKALEDRLGAKLFRRTSRGLAVTDEGLALFPTLNAAFEQVTGLIDRFDRGVRQEVLTVSVVGTFALGWLLPRMERFRQLHPFVDLRLLTNNNRVDVAGESLDCAICFGDGAWRGLEATHLMQASLSPLCSPAVAEHLHAPADLKDTTLLRSYRGQDWLTWLAAAGLSDQRLSGPVFDSSALMAQAAMRGFGVAILPLEMFEAELQGRWLIQPFTLAVSTGSYWLARLRSREPTAALISFRDWLVGEMAEYCDPSR</sequence>
<comment type="similarity">
    <text evidence="1">Belongs to the LysR transcriptional regulatory family.</text>
</comment>
<evidence type="ECO:0000313" key="8">
    <source>
        <dbReference type="Proteomes" id="UP001184150"/>
    </source>
</evidence>
<dbReference type="InterPro" id="IPR058163">
    <property type="entry name" value="LysR-type_TF_proteobact-type"/>
</dbReference>
<dbReference type="InterPro" id="IPR036388">
    <property type="entry name" value="WH-like_DNA-bd_sf"/>
</dbReference>
<evidence type="ECO:0000259" key="6">
    <source>
        <dbReference type="PROSITE" id="PS50931"/>
    </source>
</evidence>
<gene>
    <name evidence="7" type="ORF">J2792_004294</name>
</gene>
<evidence type="ECO:0000256" key="2">
    <source>
        <dbReference type="ARBA" id="ARBA00023015"/>
    </source>
</evidence>
<protein>
    <submittedName>
        <fullName evidence="7">LysR family transcriptional regulator of beta-lactamase</fullName>
    </submittedName>
</protein>
<dbReference type="InterPro" id="IPR000847">
    <property type="entry name" value="LysR_HTH_N"/>
</dbReference>
<keyword evidence="2" id="KW-0805">Transcription regulation</keyword>
<dbReference type="PROSITE" id="PS50931">
    <property type="entry name" value="HTH_LYSR"/>
    <property type="match status" value="1"/>
</dbReference>
<organism evidence="7 8">
    <name type="scientific">Novosphingobium capsulatum</name>
    <dbReference type="NCBI Taxonomy" id="13688"/>
    <lineage>
        <taxon>Bacteria</taxon>
        <taxon>Pseudomonadati</taxon>
        <taxon>Pseudomonadota</taxon>
        <taxon>Alphaproteobacteria</taxon>
        <taxon>Sphingomonadales</taxon>
        <taxon>Sphingomonadaceae</taxon>
        <taxon>Novosphingobium</taxon>
    </lineage>
</organism>
<evidence type="ECO:0000256" key="5">
    <source>
        <dbReference type="ARBA" id="ARBA00023163"/>
    </source>
</evidence>
<feature type="domain" description="HTH lysR-type" evidence="6">
    <location>
        <begin position="14"/>
        <end position="71"/>
    </location>
</feature>
<reference evidence="7 8" key="1">
    <citation type="submission" date="2023-07" db="EMBL/GenBank/DDBJ databases">
        <title>Sorghum-associated microbial communities from plants grown in Nebraska, USA.</title>
        <authorList>
            <person name="Schachtman D."/>
        </authorList>
    </citation>
    <scope>NUCLEOTIDE SEQUENCE [LARGE SCALE GENOMIC DNA]</scope>
    <source>
        <strain evidence="7 8">DS1027</strain>
    </source>
</reference>
<keyword evidence="3" id="KW-0238">DNA-binding</keyword>
<dbReference type="Gene3D" id="3.40.190.10">
    <property type="entry name" value="Periplasmic binding protein-like II"/>
    <property type="match status" value="2"/>
</dbReference>
<dbReference type="Gene3D" id="1.10.10.10">
    <property type="entry name" value="Winged helix-like DNA-binding domain superfamily/Winged helix DNA-binding domain"/>
    <property type="match status" value="1"/>
</dbReference>
<dbReference type="SUPFAM" id="SSF46785">
    <property type="entry name" value="Winged helix' DNA-binding domain"/>
    <property type="match status" value="1"/>
</dbReference>
<dbReference type="SUPFAM" id="SSF53850">
    <property type="entry name" value="Periplasmic binding protein-like II"/>
    <property type="match status" value="1"/>
</dbReference>
<evidence type="ECO:0000256" key="4">
    <source>
        <dbReference type="ARBA" id="ARBA00023159"/>
    </source>
</evidence>